<evidence type="ECO:0000256" key="3">
    <source>
        <dbReference type="ARBA" id="ARBA00022989"/>
    </source>
</evidence>
<proteinExistence type="inferred from homology"/>
<sequence>MTYQLPRPFITFLNSIGAGAVLSLAAATAVIAGGPAASPEWAALIKAVIFPIGLILIIMANLSLFTGNIYSYGACVANGCNKWQAIGLLVISWFGNLIGSIWVAYGVRISIPGFDLHALERVANSKILISYPQLFVLAVFCNMLVCYAVSMGRRNTGVLKLFGIFFPIFLFVFFGFEHSIADMFYMLFTEEFSVHNYLSFLGIATAGNIIGGVLVTGFDYYREELV</sequence>
<dbReference type="PANTHER" id="PTHR30520:SF6">
    <property type="entry name" value="FORMATE_NITRATE FAMILY TRANSPORTER (EUROFUNG)"/>
    <property type="match status" value="1"/>
</dbReference>
<feature type="transmembrane region" description="Helical" evidence="6">
    <location>
        <begin position="196"/>
        <end position="221"/>
    </location>
</feature>
<accession>A0AAF0RXH0</accession>
<dbReference type="InterPro" id="IPR000292">
    <property type="entry name" value="For/NO2_transpt"/>
</dbReference>
<feature type="transmembrane region" description="Helical" evidence="6">
    <location>
        <begin position="127"/>
        <end position="150"/>
    </location>
</feature>
<dbReference type="GO" id="GO:0015513">
    <property type="term" value="F:high-affinity secondary active nitrite transmembrane transporter activity"/>
    <property type="evidence" value="ECO:0007669"/>
    <property type="project" value="TreeGrafter"/>
</dbReference>
<organism evidence="7 8">
    <name type="scientific">Phage Phass-1</name>
    <dbReference type="NCBI Taxonomy" id="3043662"/>
    <lineage>
        <taxon>Viruses</taxon>
        <taxon>Duplodnaviria</taxon>
        <taxon>Heunggongvirae</taxon>
        <taxon>Uroviricota</taxon>
        <taxon>Caudoviricetes</taxon>
        <taxon>Caudoviricetes code 15 clade</taxon>
    </lineage>
</organism>
<protein>
    <recommendedName>
        <fullName evidence="9">Formate/nitrite transporter</fullName>
    </recommendedName>
</protein>
<evidence type="ECO:0000313" key="8">
    <source>
        <dbReference type="Proteomes" id="UP001237988"/>
    </source>
</evidence>
<dbReference type="GO" id="GO:0005886">
    <property type="term" value="C:plasma membrane"/>
    <property type="evidence" value="ECO:0007669"/>
    <property type="project" value="TreeGrafter"/>
</dbReference>
<comment type="subcellular location">
    <subcellularLocation>
        <location evidence="1">Membrane</location>
        <topology evidence="1">Multi-pass membrane protein</topology>
    </subcellularLocation>
</comment>
<feature type="transmembrane region" description="Helical" evidence="6">
    <location>
        <begin position="86"/>
        <end position="107"/>
    </location>
</feature>
<evidence type="ECO:0000256" key="6">
    <source>
        <dbReference type="SAM" id="Phobius"/>
    </source>
</evidence>
<feature type="transmembrane region" description="Helical" evidence="6">
    <location>
        <begin position="157"/>
        <end position="176"/>
    </location>
</feature>
<evidence type="ECO:0000313" key="7">
    <source>
        <dbReference type="EMBL" id="WIC39672.1"/>
    </source>
</evidence>
<evidence type="ECO:0008006" key="9">
    <source>
        <dbReference type="Google" id="ProtNLM"/>
    </source>
</evidence>
<evidence type="ECO:0000256" key="5">
    <source>
        <dbReference type="ARBA" id="ARBA00049660"/>
    </source>
</evidence>
<keyword evidence="4 6" id="KW-0472">Membrane</keyword>
<evidence type="ECO:0000256" key="4">
    <source>
        <dbReference type="ARBA" id="ARBA00023136"/>
    </source>
</evidence>
<dbReference type="Pfam" id="PF01226">
    <property type="entry name" value="Form_Nir_trans"/>
    <property type="match status" value="1"/>
</dbReference>
<feature type="transmembrane region" description="Helical" evidence="6">
    <location>
        <begin position="12"/>
        <end position="32"/>
    </location>
</feature>
<dbReference type="GO" id="GO:0015707">
    <property type="term" value="P:nitrite transport"/>
    <property type="evidence" value="ECO:0007669"/>
    <property type="project" value="TreeGrafter"/>
</dbReference>
<keyword evidence="2 6" id="KW-0812">Transmembrane</keyword>
<evidence type="ECO:0000256" key="2">
    <source>
        <dbReference type="ARBA" id="ARBA00022692"/>
    </source>
</evidence>
<dbReference type="PANTHER" id="PTHR30520">
    <property type="entry name" value="FORMATE TRANSPORTER-RELATED"/>
    <property type="match status" value="1"/>
</dbReference>
<dbReference type="Proteomes" id="UP001237988">
    <property type="component" value="Segment"/>
</dbReference>
<keyword evidence="3 6" id="KW-1133">Transmembrane helix</keyword>
<comment type="similarity">
    <text evidence="5">Belongs to the FNT transporter (TC 1.A.16) family.</text>
</comment>
<dbReference type="Gene3D" id="1.20.1080.10">
    <property type="entry name" value="Glycerol uptake facilitator protein"/>
    <property type="match status" value="1"/>
</dbReference>
<evidence type="ECO:0000256" key="1">
    <source>
        <dbReference type="ARBA" id="ARBA00004141"/>
    </source>
</evidence>
<feature type="transmembrane region" description="Helical" evidence="6">
    <location>
        <begin position="44"/>
        <end position="65"/>
    </location>
</feature>
<name>A0AAF0RXH0_9CAUD</name>
<dbReference type="EMBL" id="OQ749652">
    <property type="protein sequence ID" value="WIC39672.1"/>
    <property type="molecule type" value="Genomic_DNA"/>
</dbReference>
<dbReference type="InterPro" id="IPR023271">
    <property type="entry name" value="Aquaporin-like"/>
</dbReference>
<reference evidence="7" key="1">
    <citation type="submission" date="2023-04" db="EMBL/GenBank/DDBJ databases">
        <title>Bacteriophage Phass-1 Discovered in the Human Gut Virome - the Founding Member of the Proposed New Family Phassviridae.</title>
        <authorList>
            <person name="Tikunov A.Y."/>
            <person name="Morozova V.V."/>
            <person name="Chechushkov A.V."/>
            <person name="Tikunova N.V."/>
        </authorList>
    </citation>
    <scope>NUCLEOTIDE SEQUENCE</scope>
</reference>